<keyword evidence="2" id="KW-1185">Reference proteome</keyword>
<gene>
    <name evidence="1" type="ORF">AVEN_217601_1</name>
</gene>
<dbReference type="Proteomes" id="UP000499080">
    <property type="component" value="Unassembled WGS sequence"/>
</dbReference>
<protein>
    <submittedName>
        <fullName evidence="1">Uncharacterized protein</fullName>
    </submittedName>
</protein>
<evidence type="ECO:0000313" key="2">
    <source>
        <dbReference type="Proteomes" id="UP000499080"/>
    </source>
</evidence>
<comment type="caution">
    <text evidence="1">The sequence shown here is derived from an EMBL/GenBank/DDBJ whole genome shotgun (WGS) entry which is preliminary data.</text>
</comment>
<proteinExistence type="predicted"/>
<dbReference type="AlphaFoldDB" id="A0A4Y2FK76"/>
<organism evidence="1 2">
    <name type="scientific">Araneus ventricosus</name>
    <name type="common">Orbweaver spider</name>
    <name type="synonym">Epeira ventricosa</name>
    <dbReference type="NCBI Taxonomy" id="182803"/>
    <lineage>
        <taxon>Eukaryota</taxon>
        <taxon>Metazoa</taxon>
        <taxon>Ecdysozoa</taxon>
        <taxon>Arthropoda</taxon>
        <taxon>Chelicerata</taxon>
        <taxon>Arachnida</taxon>
        <taxon>Araneae</taxon>
        <taxon>Araneomorphae</taxon>
        <taxon>Entelegynae</taxon>
        <taxon>Araneoidea</taxon>
        <taxon>Araneidae</taxon>
        <taxon>Araneus</taxon>
    </lineage>
</organism>
<evidence type="ECO:0000313" key="1">
    <source>
        <dbReference type="EMBL" id="GBM40004.1"/>
    </source>
</evidence>
<sequence length="156" mass="17574">MNVDYKRLGNDLTAIFVIAFADASPGLGNEPEEEEEQMKIVKMVQESYISTRSQPSQSFLPLEPLVILYTISRHMTVVQGSSQNNPRVAAKRDINITKTKLLAVNYDIHDTENRSTCFRVQTVEPIVTKIGTYSRTPLIRTRANPEPSVIRTVHGE</sequence>
<name>A0A4Y2FK76_ARAVE</name>
<reference evidence="1 2" key="1">
    <citation type="journal article" date="2019" name="Sci. Rep.">
        <title>Orb-weaving spider Araneus ventricosus genome elucidates the spidroin gene catalogue.</title>
        <authorList>
            <person name="Kono N."/>
            <person name="Nakamura H."/>
            <person name="Ohtoshi R."/>
            <person name="Moran D.A.P."/>
            <person name="Shinohara A."/>
            <person name="Yoshida Y."/>
            <person name="Fujiwara M."/>
            <person name="Mori M."/>
            <person name="Tomita M."/>
            <person name="Arakawa K."/>
        </authorList>
    </citation>
    <scope>NUCLEOTIDE SEQUENCE [LARGE SCALE GENOMIC DNA]</scope>
</reference>
<dbReference type="EMBL" id="BGPR01000913">
    <property type="protein sequence ID" value="GBM40004.1"/>
    <property type="molecule type" value="Genomic_DNA"/>
</dbReference>
<accession>A0A4Y2FK76</accession>